<feature type="domain" description="Trimeric autotransporter adhesin YadA-like stalk" evidence="1">
    <location>
        <begin position="37"/>
        <end position="58"/>
    </location>
</feature>
<dbReference type="Proteomes" id="UP000746918">
    <property type="component" value="Unassembled WGS sequence"/>
</dbReference>
<dbReference type="SUPFAM" id="SSF101967">
    <property type="entry name" value="Adhesin YadA, collagen-binding domain"/>
    <property type="match status" value="2"/>
</dbReference>
<accession>A0ABS7I8M4</accession>
<reference evidence="2 3" key="1">
    <citation type="submission" date="2021-08" db="EMBL/GenBank/DDBJ databases">
        <title>Bartonella raoulti 094 sp. nov.</title>
        <authorList>
            <person name="Zgheib R."/>
            <person name="Hammoud A."/>
        </authorList>
    </citation>
    <scope>NUCLEOTIDE SEQUENCE [LARGE SCALE GENOMIC DNA]</scope>
    <source>
        <strain evidence="2 3">094</strain>
    </source>
</reference>
<protein>
    <recommendedName>
        <fullName evidence="1">Trimeric autotransporter adhesin YadA-like stalk domain-containing protein</fullName>
    </recommendedName>
</protein>
<dbReference type="Gene3D" id="2.20.70.140">
    <property type="match status" value="1"/>
</dbReference>
<feature type="domain" description="Trimeric autotransporter adhesin YadA-like stalk" evidence="1">
    <location>
        <begin position="151"/>
        <end position="182"/>
    </location>
</feature>
<proteinExistence type="predicted"/>
<gene>
    <name evidence="2" type="ORF">K3248_08285</name>
</gene>
<organism evidence="2 3">
    <name type="scientific">Bartonella raoultii</name>
    <dbReference type="NCBI Taxonomy" id="1457020"/>
    <lineage>
        <taxon>Bacteria</taxon>
        <taxon>Pseudomonadati</taxon>
        <taxon>Pseudomonadota</taxon>
        <taxon>Alphaproteobacteria</taxon>
        <taxon>Hyphomicrobiales</taxon>
        <taxon>Bartonellaceae</taxon>
        <taxon>Bartonella</taxon>
    </lineage>
</organism>
<dbReference type="InterPro" id="IPR011049">
    <property type="entry name" value="Serralysin-like_metalloprot_C"/>
</dbReference>
<sequence length="252" mass="27102">MAGYDPKTGQASVSTGIEWRSKEGALSIGNPGLFTRQIVGVAAGTQDTDAVNVAQLKVLRELITKQGSWELSVDNGENTVIGSGDVLGLTAGSENLSITNDTKKKKVTFDLAKNLTLESIKVGDNTLDATGLKIANGPQITVEGIDAGSKKITNVADGTDAADAVNFGQLNKAKQEVQEQIEKQVASNSFVKQDPETKHITIGKETDGDKIDITNKDGRHELFWCESWYRRNGCSEFFTAEGSQARDQRHST</sequence>
<keyword evidence="3" id="KW-1185">Reference proteome</keyword>
<evidence type="ECO:0000313" key="2">
    <source>
        <dbReference type="EMBL" id="MBX4336581.1"/>
    </source>
</evidence>
<evidence type="ECO:0000313" key="3">
    <source>
        <dbReference type="Proteomes" id="UP000746918"/>
    </source>
</evidence>
<dbReference type="Gene3D" id="6.10.250.2040">
    <property type="match status" value="1"/>
</dbReference>
<name>A0ABS7I8M4_9HYPH</name>
<comment type="caution">
    <text evidence="2">The sequence shown here is derived from an EMBL/GenBank/DDBJ whole genome shotgun (WGS) entry which is preliminary data.</text>
</comment>
<dbReference type="Gene3D" id="2.150.10.10">
    <property type="entry name" value="Serralysin-like metalloprotease, C-terminal"/>
    <property type="match status" value="1"/>
</dbReference>
<dbReference type="EMBL" id="JAIFRO010000013">
    <property type="protein sequence ID" value="MBX4336581.1"/>
    <property type="molecule type" value="Genomic_DNA"/>
</dbReference>
<evidence type="ECO:0000259" key="1">
    <source>
        <dbReference type="Pfam" id="PF05662"/>
    </source>
</evidence>
<dbReference type="Pfam" id="PF05662">
    <property type="entry name" value="YadA_stalk"/>
    <property type="match status" value="2"/>
</dbReference>
<dbReference type="Gene3D" id="6.20.50.100">
    <property type="match status" value="1"/>
</dbReference>
<dbReference type="InterPro" id="IPR008635">
    <property type="entry name" value="Coiled_stalk_dom"/>
</dbReference>